<proteinExistence type="predicted"/>
<dbReference type="AlphaFoldDB" id="A0A6G1PVL9"/>
<evidence type="ECO:0000313" key="1">
    <source>
        <dbReference type="EMBL" id="KAF3694315.1"/>
    </source>
</evidence>
<organism evidence="1 2">
    <name type="scientific">Channa argus</name>
    <name type="common">Northern snakehead</name>
    <name type="synonym">Ophicephalus argus</name>
    <dbReference type="NCBI Taxonomy" id="215402"/>
    <lineage>
        <taxon>Eukaryota</taxon>
        <taxon>Metazoa</taxon>
        <taxon>Chordata</taxon>
        <taxon>Craniata</taxon>
        <taxon>Vertebrata</taxon>
        <taxon>Euteleostomi</taxon>
        <taxon>Actinopterygii</taxon>
        <taxon>Neopterygii</taxon>
        <taxon>Teleostei</taxon>
        <taxon>Neoteleostei</taxon>
        <taxon>Acanthomorphata</taxon>
        <taxon>Anabantaria</taxon>
        <taxon>Anabantiformes</taxon>
        <taxon>Channoidei</taxon>
        <taxon>Channidae</taxon>
        <taxon>Channa</taxon>
    </lineage>
</organism>
<reference evidence="2" key="2">
    <citation type="submission" date="2019-02" db="EMBL/GenBank/DDBJ databases">
        <title>Opniocepnalus argus Var Kimnra genome.</title>
        <authorList>
            <person name="Zhou C."/>
            <person name="Xiao S."/>
        </authorList>
    </citation>
    <scope>NUCLEOTIDE SEQUENCE [LARGE SCALE GENOMIC DNA]</scope>
</reference>
<dbReference type="EMBL" id="CM015721">
    <property type="protein sequence ID" value="KAF3694315.1"/>
    <property type="molecule type" value="Genomic_DNA"/>
</dbReference>
<evidence type="ECO:0000313" key="2">
    <source>
        <dbReference type="Proteomes" id="UP000503349"/>
    </source>
</evidence>
<accession>A0A6G1PVL9</accession>
<sequence>MSDLPVNCSMRRSSVFKTWDVSSVDLIKLNNKLTAVKLLLFRIHLSFKG</sequence>
<dbReference type="Proteomes" id="UP000503349">
    <property type="component" value="Chromosome 10"/>
</dbReference>
<reference evidence="1 2" key="1">
    <citation type="submission" date="2019-02" db="EMBL/GenBank/DDBJ databases">
        <title>Opniocepnalus argus genome.</title>
        <authorList>
            <person name="Zhou C."/>
            <person name="Xiao S."/>
        </authorList>
    </citation>
    <scope>NUCLEOTIDE SEQUENCE [LARGE SCALE GENOMIC DNA]</scope>
    <source>
        <strain evidence="1">OARG1902GOOAL</strain>
        <tissue evidence="1">Muscle</tissue>
    </source>
</reference>
<gene>
    <name evidence="1" type="ORF">EXN66_Car009991</name>
</gene>
<keyword evidence="2" id="KW-1185">Reference proteome</keyword>
<name>A0A6G1PVL9_CHAAH</name>
<protein>
    <submittedName>
        <fullName evidence="1">Uncharacterized protein</fullName>
    </submittedName>
</protein>